<feature type="domain" description="Smr" evidence="9">
    <location>
        <begin position="716"/>
        <end position="787"/>
    </location>
</feature>
<keyword evidence="11" id="KW-1185">Reference proteome</keyword>
<evidence type="ECO:0000256" key="3">
    <source>
        <dbReference type="ARBA" id="ARBA00022801"/>
    </source>
</evidence>
<evidence type="ECO:0000313" key="11">
    <source>
        <dbReference type="Proteomes" id="UP000035036"/>
    </source>
</evidence>
<dbReference type="GO" id="GO:0004519">
    <property type="term" value="F:endonuclease activity"/>
    <property type="evidence" value="ECO:0007669"/>
    <property type="project" value="UniProtKB-UniRule"/>
</dbReference>
<dbReference type="GO" id="GO:0005524">
    <property type="term" value="F:ATP binding"/>
    <property type="evidence" value="ECO:0007669"/>
    <property type="project" value="UniProtKB-UniRule"/>
</dbReference>
<keyword evidence="4 7" id="KW-0067">ATP-binding</keyword>
<dbReference type="GO" id="GO:0045910">
    <property type="term" value="P:negative regulation of DNA recombination"/>
    <property type="evidence" value="ECO:0007669"/>
    <property type="project" value="InterPro"/>
</dbReference>
<dbReference type="EMBL" id="CP010311">
    <property type="protein sequence ID" value="AJF05675.1"/>
    <property type="molecule type" value="Genomic_DNA"/>
</dbReference>
<keyword evidence="7" id="KW-0540">Nuclease</keyword>
<dbReference type="AlphaFoldDB" id="A0A0B5FNR3"/>
<comment type="function">
    <text evidence="7">Endonuclease that is involved in the suppression of homologous recombination and thus may have a key role in the control of bacterial genetic diversity.</text>
</comment>
<dbReference type="InterPro" id="IPR036187">
    <property type="entry name" value="DNA_mismatch_repair_MutS_sf"/>
</dbReference>
<evidence type="ECO:0000256" key="4">
    <source>
        <dbReference type="ARBA" id="ARBA00022840"/>
    </source>
</evidence>
<dbReference type="GO" id="GO:0030983">
    <property type="term" value="F:mismatched DNA binding"/>
    <property type="evidence" value="ECO:0007669"/>
    <property type="project" value="InterPro"/>
</dbReference>
<dbReference type="InterPro" id="IPR045076">
    <property type="entry name" value="MutS"/>
</dbReference>
<dbReference type="GO" id="GO:0140664">
    <property type="term" value="F:ATP-dependent DNA damage sensor activity"/>
    <property type="evidence" value="ECO:0007669"/>
    <property type="project" value="InterPro"/>
</dbReference>
<dbReference type="GO" id="GO:0006298">
    <property type="term" value="P:mismatch repair"/>
    <property type="evidence" value="ECO:0007669"/>
    <property type="project" value="InterPro"/>
</dbReference>
<dbReference type="Pfam" id="PF00488">
    <property type="entry name" value="MutS_V"/>
    <property type="match status" value="1"/>
</dbReference>
<dbReference type="SMART" id="SM00533">
    <property type="entry name" value="MUTSd"/>
    <property type="match status" value="1"/>
</dbReference>
<dbReference type="HOGENOM" id="CLU_011252_2_1_7"/>
<dbReference type="SUPFAM" id="SSF160443">
    <property type="entry name" value="SMR domain-like"/>
    <property type="match status" value="1"/>
</dbReference>
<dbReference type="EC" id="3.6.4.-" evidence="7"/>
<feature type="coiled-coil region" evidence="8">
    <location>
        <begin position="528"/>
        <end position="605"/>
    </location>
</feature>
<dbReference type="InterPro" id="IPR005747">
    <property type="entry name" value="MutS2"/>
</dbReference>
<keyword evidence="6 7" id="KW-0238">DNA-binding</keyword>
<keyword evidence="1 7" id="KW-0699">rRNA-binding</keyword>
<dbReference type="RefSeq" id="WP_040199057.1">
    <property type="nucleotide sequence ID" value="NZ_CP010311.1"/>
</dbReference>
<dbReference type="NCBIfam" id="TIGR01069">
    <property type="entry name" value="mutS2"/>
    <property type="match status" value="1"/>
</dbReference>
<evidence type="ECO:0000256" key="8">
    <source>
        <dbReference type="SAM" id="Coils"/>
    </source>
</evidence>
<dbReference type="Gene3D" id="3.30.1370.110">
    <property type="match status" value="1"/>
</dbReference>
<dbReference type="InterPro" id="IPR036063">
    <property type="entry name" value="Smr_dom_sf"/>
</dbReference>
<organism evidence="10 11">
    <name type="scientific">Geoalkalibacter subterraneus</name>
    <dbReference type="NCBI Taxonomy" id="483547"/>
    <lineage>
        <taxon>Bacteria</taxon>
        <taxon>Pseudomonadati</taxon>
        <taxon>Thermodesulfobacteriota</taxon>
        <taxon>Desulfuromonadia</taxon>
        <taxon>Desulfuromonadales</taxon>
        <taxon>Geoalkalibacteraceae</taxon>
        <taxon>Geoalkalibacter</taxon>
    </lineage>
</organism>
<dbReference type="InterPro" id="IPR007696">
    <property type="entry name" value="DNA_mismatch_repair_MutS_core"/>
</dbReference>
<dbReference type="KEGG" id="gsb:GSUB_02565"/>
<keyword evidence="3 7" id="KW-0378">Hydrolase</keyword>
<reference evidence="10 11" key="1">
    <citation type="journal article" date="2015" name="Genome Announc.">
        <title>Genomes of Geoalkalibacter ferrihydriticus Z-0531T and Geoalkalibacter subterraneus Red1T, Two Haloalkaliphilic Metal-Reducing Deltaproteobacteria.</title>
        <authorList>
            <person name="Badalamenti J.P."/>
            <person name="Krajmalnik-Brown R."/>
            <person name="Torres C.I."/>
            <person name="Bond D.R."/>
        </authorList>
    </citation>
    <scope>NUCLEOTIDE SEQUENCE [LARGE SCALE GENOMIC DNA]</scope>
    <source>
        <strain evidence="10 11">Red1</strain>
    </source>
</reference>
<dbReference type="GO" id="GO:0072344">
    <property type="term" value="P:rescue of stalled ribosome"/>
    <property type="evidence" value="ECO:0007669"/>
    <property type="project" value="UniProtKB-UniRule"/>
</dbReference>
<dbReference type="EC" id="3.1.-.-" evidence="7"/>
<dbReference type="FunFam" id="3.40.50.300:FF:000830">
    <property type="entry name" value="Endonuclease MutS2"/>
    <property type="match status" value="1"/>
</dbReference>
<keyword evidence="5 7" id="KW-0694">RNA-binding</keyword>
<comment type="function">
    <text evidence="7">Acts as a ribosome collision sensor, splitting the ribosome into its 2 subunits. Detects stalled/collided 70S ribosomes which it binds and splits by an ATP-hydrolysis driven conformational change. Acts upstream of the ribosome quality control system (RQC), a ribosome-associated complex that mediates the extraction of incompletely synthesized nascent chains from stalled ribosomes and their subsequent degradation. Probably generates substrates for RQC.</text>
</comment>
<dbReference type="GO" id="GO:0016887">
    <property type="term" value="F:ATP hydrolysis activity"/>
    <property type="evidence" value="ECO:0007669"/>
    <property type="project" value="InterPro"/>
</dbReference>
<dbReference type="Pfam" id="PF01713">
    <property type="entry name" value="Smr"/>
    <property type="match status" value="1"/>
</dbReference>
<evidence type="ECO:0000256" key="5">
    <source>
        <dbReference type="ARBA" id="ARBA00022884"/>
    </source>
</evidence>
<dbReference type="SUPFAM" id="SSF52540">
    <property type="entry name" value="P-loop containing nucleoside triphosphate hydrolases"/>
    <property type="match status" value="1"/>
</dbReference>
<dbReference type="OrthoDB" id="9808166at2"/>
<dbReference type="PIRSF" id="PIRSF005814">
    <property type="entry name" value="MutS_YshD"/>
    <property type="match status" value="1"/>
</dbReference>
<keyword evidence="7" id="KW-0255">Endonuclease</keyword>
<dbReference type="HAMAP" id="MF_00092">
    <property type="entry name" value="MutS2"/>
    <property type="match status" value="1"/>
</dbReference>
<dbReference type="SMART" id="SM00534">
    <property type="entry name" value="MUTSac"/>
    <property type="match status" value="1"/>
</dbReference>
<feature type="binding site" evidence="7">
    <location>
        <begin position="340"/>
        <end position="347"/>
    </location>
    <ligand>
        <name>ATP</name>
        <dbReference type="ChEBI" id="CHEBI:30616"/>
    </ligand>
</feature>
<dbReference type="PANTHER" id="PTHR48466:SF2">
    <property type="entry name" value="OS10G0509000 PROTEIN"/>
    <property type="match status" value="1"/>
</dbReference>
<dbReference type="STRING" id="483547.GSUB_02565"/>
<dbReference type="PANTHER" id="PTHR48466">
    <property type="entry name" value="OS10G0509000 PROTEIN-RELATED"/>
    <property type="match status" value="1"/>
</dbReference>
<dbReference type="GO" id="GO:0043023">
    <property type="term" value="F:ribosomal large subunit binding"/>
    <property type="evidence" value="ECO:0007669"/>
    <property type="project" value="UniProtKB-UniRule"/>
</dbReference>
<gene>
    <name evidence="7" type="primary">mutS2</name>
    <name evidence="7" type="synonym">rqcU</name>
    <name evidence="10" type="ORF">GSUB_02565</name>
</gene>
<name>A0A0B5FNR3_9BACT</name>
<protein>
    <recommendedName>
        <fullName evidence="7">Endonuclease MutS2</fullName>
        <ecNumber evidence="7">3.1.-.-</ecNumber>
    </recommendedName>
    <alternativeName>
        <fullName evidence="7">Ribosome-associated protein quality control-upstream factor</fullName>
        <shortName evidence="7">RQC-upstream factor</shortName>
        <shortName evidence="7">RqcU</shortName>
        <ecNumber evidence="7">3.6.4.-</ecNumber>
    </alternativeName>
</protein>
<dbReference type="Gene3D" id="3.40.50.300">
    <property type="entry name" value="P-loop containing nucleotide triphosphate hydrolases"/>
    <property type="match status" value="1"/>
</dbReference>
<sequence>MDEATARILEFGKIRDLLAGMTVTAPGAELARSLHPLPGREAVAQALAQTAEMCRLSEDRGRPPLGGTADLRPLLRELDLEGAFLAPEDLLAVLFSLDATADCRRYFSAEQVAPRLFELSRGLQMPAGLRDALRTSIGERGEILDGASFALGDLRRQIRTARERLRRTLENMLNDERYAGVFQEHLITERGGRYVLPVKVDHKGRVKGFVHDESASGQTLYVEPASTLADNNHLQRLLREEKREEERILKRLSDEVRLERGLLLANQELLALLDLRAAVARFSQRTDAVAPTLCTGAEISLRQARHPLLLMTADGSDRDEPAVPIDLLLGRDADSLIISGPNTGGKTVALKTLGLLCLMVRCGLPVPCHPDSRIYLFEPVFADIGDEQSIERNLSTFSGHLARLRTILQQAGDRSLVLLDELGTGTDPAEGGALAMAVLDALRRKGAKTVATTYLNLVKGYAVLNEGVENAAVEFDRTTLRPTYRLHYGVPGASNAFTIARTLGFPDEVLNRAEQYLGEGEREGMEVLEELNRRSRHLEHDLEEARLLKDRARQEREKRKRLLDEIEERRQAILDKAARRGEDVVRRAEARVRQLLKEAESLSGSPADAARVTREVRQVREDVARSAAPAVPRGRAPRQVRIGELVRVPALGAEAEVARVNGEQVELLLHGKKMRLSLAELEAYQPSRFARKQKGVAGVRSRVQRETVQPRLKLVGERVDEALSRLERFIDDAVLQGLREVEVIHGAGEGILRRAVREYLATSRAVKAFHDADLAQGGDKVTVVQLRES</sequence>
<comment type="similarity">
    <text evidence="7">Belongs to the DNA mismatch repair MutS family. MutS2 subfamily.</text>
</comment>
<dbReference type="InterPro" id="IPR002625">
    <property type="entry name" value="Smr_dom"/>
</dbReference>
<comment type="subunit">
    <text evidence="7">Homodimer. Binds to stalled ribosomes, contacting rRNA.</text>
</comment>
<keyword evidence="8" id="KW-0175">Coiled coil</keyword>
<evidence type="ECO:0000313" key="10">
    <source>
        <dbReference type="EMBL" id="AJF05675.1"/>
    </source>
</evidence>
<evidence type="ECO:0000256" key="7">
    <source>
        <dbReference type="HAMAP-Rule" id="MF_00092"/>
    </source>
</evidence>
<dbReference type="InterPro" id="IPR000432">
    <property type="entry name" value="DNA_mismatch_repair_MutS_C"/>
</dbReference>
<dbReference type="Proteomes" id="UP000035036">
    <property type="component" value="Chromosome"/>
</dbReference>
<dbReference type="SUPFAM" id="SSF48334">
    <property type="entry name" value="DNA repair protein MutS, domain III"/>
    <property type="match status" value="1"/>
</dbReference>
<evidence type="ECO:0000256" key="6">
    <source>
        <dbReference type="ARBA" id="ARBA00023125"/>
    </source>
</evidence>
<evidence type="ECO:0000256" key="2">
    <source>
        <dbReference type="ARBA" id="ARBA00022741"/>
    </source>
</evidence>
<dbReference type="GO" id="GO:0019843">
    <property type="term" value="F:rRNA binding"/>
    <property type="evidence" value="ECO:0007669"/>
    <property type="project" value="UniProtKB-UniRule"/>
</dbReference>
<dbReference type="InterPro" id="IPR027417">
    <property type="entry name" value="P-loop_NTPase"/>
</dbReference>
<keyword evidence="2 7" id="KW-0547">Nucleotide-binding</keyword>
<evidence type="ECO:0000256" key="1">
    <source>
        <dbReference type="ARBA" id="ARBA00022730"/>
    </source>
</evidence>
<proteinExistence type="inferred from homology"/>
<dbReference type="SMART" id="SM00463">
    <property type="entry name" value="SMR"/>
    <property type="match status" value="1"/>
</dbReference>
<dbReference type="PROSITE" id="PS50828">
    <property type="entry name" value="SMR"/>
    <property type="match status" value="1"/>
</dbReference>
<evidence type="ECO:0000259" key="9">
    <source>
        <dbReference type="PROSITE" id="PS50828"/>
    </source>
</evidence>
<accession>A0A0B5FNR3</accession>